<dbReference type="InterPro" id="IPR002347">
    <property type="entry name" value="SDR_fam"/>
</dbReference>
<protein>
    <submittedName>
        <fullName evidence="1">SDR family NAD(P)-dependent oxidoreductase</fullName>
    </submittedName>
</protein>
<dbReference type="Gene3D" id="3.40.50.720">
    <property type="entry name" value="NAD(P)-binding Rossmann-like Domain"/>
    <property type="match status" value="1"/>
</dbReference>
<gene>
    <name evidence="1" type="ORF">ACFQZP_44870</name>
</gene>
<proteinExistence type="predicted"/>
<comment type="caution">
    <text evidence="1">The sequence shown here is derived from an EMBL/GenBank/DDBJ whole genome shotgun (WGS) entry which is preliminary data.</text>
</comment>
<dbReference type="PRINTS" id="PR00081">
    <property type="entry name" value="GDHRDH"/>
</dbReference>
<keyword evidence="2" id="KW-1185">Reference proteome</keyword>
<evidence type="ECO:0000313" key="1">
    <source>
        <dbReference type="EMBL" id="MFD0288612.1"/>
    </source>
</evidence>
<dbReference type="PANTHER" id="PTHR44147:SF2">
    <property type="entry name" value="DEHYDROGENASE_REDUCTASE SDR FAMILY MEMBER 1"/>
    <property type="match status" value="1"/>
</dbReference>
<dbReference type="SUPFAM" id="SSF51735">
    <property type="entry name" value="NAD(P)-binding Rossmann-fold domains"/>
    <property type="match status" value="1"/>
</dbReference>
<reference evidence="2" key="1">
    <citation type="journal article" date="2019" name="Int. J. Syst. Evol. Microbiol.">
        <title>The Global Catalogue of Microorganisms (GCM) 10K type strain sequencing project: providing services to taxonomists for standard genome sequencing and annotation.</title>
        <authorList>
            <consortium name="The Broad Institute Genomics Platform"/>
            <consortium name="The Broad Institute Genome Sequencing Center for Infectious Disease"/>
            <person name="Wu L."/>
            <person name="Ma J."/>
        </authorList>
    </citation>
    <scope>NUCLEOTIDE SEQUENCE [LARGE SCALE GENOMIC DNA]</scope>
    <source>
        <strain evidence="2">CGMCC 4.7198</strain>
    </source>
</reference>
<name>A0ABW2VY61_9ACTN</name>
<dbReference type="PANTHER" id="PTHR44147">
    <property type="entry name" value="DEHYDROGENASE/REDUCTASE SDR FAMILY MEMBER 1"/>
    <property type="match status" value="1"/>
</dbReference>
<sequence>MTAPSPGRSPFPDDAQDEDDRMGLLTGKVAVVTGASRGIGKGVALALGAEGATVYVTGRTVTPGSCPLPGTVGETAAEVDRRGGKGIAVQVDHAEDDQVAALFAQIGREQGRLDILVNNAFALPEDLTEPRPFWEKPLTNWDMVDVGVRSNFVAAWHAAQIMAPQKSGLIVAISGYVGVTYTYGVVFGTCKSAVDRMAHDMAIELQPHNVASLSLWQGLTFTERAHRNLERNPAMKKLTVTNPVIGCTPEHPGRVIAALAADPAVMRRSGGTFITAEVAQDYGITDIDGKVIPSLRAERGSPIWHPIAEARHGR</sequence>
<dbReference type="Pfam" id="PF00106">
    <property type="entry name" value="adh_short"/>
    <property type="match status" value="1"/>
</dbReference>
<dbReference type="InterPro" id="IPR036291">
    <property type="entry name" value="NAD(P)-bd_dom_sf"/>
</dbReference>
<dbReference type="RefSeq" id="WP_381253291.1">
    <property type="nucleotide sequence ID" value="NZ_JBHTBI010000009.1"/>
</dbReference>
<dbReference type="EMBL" id="JBHTEC010000008">
    <property type="protein sequence ID" value="MFD0288612.1"/>
    <property type="molecule type" value="Genomic_DNA"/>
</dbReference>
<dbReference type="Proteomes" id="UP001596957">
    <property type="component" value="Unassembled WGS sequence"/>
</dbReference>
<evidence type="ECO:0000313" key="2">
    <source>
        <dbReference type="Proteomes" id="UP001596957"/>
    </source>
</evidence>
<organism evidence="1 2">
    <name type="scientific">Streptomyces lutosisoli</name>
    <dbReference type="NCBI Taxonomy" id="2665721"/>
    <lineage>
        <taxon>Bacteria</taxon>
        <taxon>Bacillati</taxon>
        <taxon>Actinomycetota</taxon>
        <taxon>Actinomycetes</taxon>
        <taxon>Kitasatosporales</taxon>
        <taxon>Streptomycetaceae</taxon>
        <taxon>Streptomyces</taxon>
    </lineage>
</organism>
<accession>A0ABW2VY61</accession>